<dbReference type="InterPro" id="IPR016161">
    <property type="entry name" value="Ald_DH/histidinol_DH"/>
</dbReference>
<evidence type="ECO:0000256" key="1">
    <source>
        <dbReference type="ARBA" id="ARBA00004786"/>
    </source>
</evidence>
<evidence type="ECO:0000313" key="13">
    <source>
        <dbReference type="EMBL" id="ACU54304.1"/>
    </source>
</evidence>
<feature type="region of interest" description="Disordered" evidence="9">
    <location>
        <begin position="436"/>
        <end position="457"/>
    </location>
</feature>
<dbReference type="PROSITE" id="PS00687">
    <property type="entry name" value="ALDEHYDE_DEHYDR_GLU"/>
    <property type="match status" value="1"/>
</dbReference>
<evidence type="ECO:0000259" key="12">
    <source>
        <dbReference type="Pfam" id="PF18083"/>
    </source>
</evidence>
<evidence type="ECO:0000256" key="5">
    <source>
        <dbReference type="ARBA" id="ARBA00048142"/>
    </source>
</evidence>
<feature type="domain" description="Proline dehydrogenase" evidence="11">
    <location>
        <begin position="127"/>
        <end position="421"/>
    </location>
</feature>
<evidence type="ECO:0000256" key="3">
    <source>
        <dbReference type="ARBA" id="ARBA00023002"/>
    </source>
</evidence>
<sequence>MTVSQARIEAIGRELASVEGASGVFGMHGLAGRIMAQALDDPGFRANLFQLVDVFPALADADDVADHVRDYLAERAPMWMRTGQRLAERVPSGRWLLERITRENILQMARQFIVAEAPDGVVGGVGALAALGYSSTVDLLGEKVITAEESARYLDTIGEIHDHLVRARPVLEARGPLIGPTVSISVKPSALSPRWSPLAHDLVVDEVVSRLEPLLKRAQTEGSLVFLDMEHYDTYETTLAVFRRIIADPGLAELQIGIVLQAYLRRHLGELERLLAEIPSATHLRVWIRLVKGAYWDTEVSQAVTESVEPPVFVDKADTDRSYERSVAMLLDAADRVHPAFASHNLRSLAVVLAEAEARRLDPDRFEIQMLYGMAEPLATAVRRYGAAVRIYAPVGSLLPGMSYLVRRLLENTSNSSFVRHRFGDREGLDELLAPPRSRPATVVPPSVPPGYRHTPQTQFRHGDVRAAQRATLEALAAQIAASPRSVPARLGAERLLGTRLAGSRNPAHRDVVVAQWADHDPTIVEAAVATAERAARALGDLGLAGRAAICERAAAYLADHRREIVATEVLEAAKPWVEADNDVGEAIDFLHYYAQMARRLERADRLDSPPGERNRLHYRPRGVTAVIPPWNFPLAIPMGMTAAALVTGNPTILKPAEQTPLTASFIADAFEAAGLPPGALVFLPGRGETIGQALVEHPQVATIAFTGSKAVGLDIVARAATLRPGQRALKRVIAELGGKNAIIVDADADLDQAVPGVLQSAFGFAGQKCSAASRVVVHRRIRDAFVQRLIEAAAELPIGDPRSSATVVPPVIDDEAQARIRGVIADAADAATLAWQAPSTPSEGSYVPPTIFVDPDHRAPLWRDEIFGPVLVVDTADDLADAIDRANDTDYALTQGVYSRSPSSIRRVVDHARAGNVYVNRPITGAIPGRHPFGGFGHSGVGFKAGGPSYLLQFLDQQVVSENLIRQGFSPDIA</sequence>
<protein>
    <recommendedName>
        <fullName evidence="2">L-glutamate gamma-semialdehyde dehydrogenase</fullName>
        <ecNumber evidence="2">1.2.1.88</ecNumber>
    </recommendedName>
</protein>
<evidence type="ECO:0000256" key="6">
    <source>
        <dbReference type="PIRSR" id="PIRSR000197-1"/>
    </source>
</evidence>
<dbReference type="Gene3D" id="3.40.605.10">
    <property type="entry name" value="Aldehyde Dehydrogenase, Chain A, domain 1"/>
    <property type="match status" value="1"/>
</dbReference>
<dbReference type="InterPro" id="IPR016163">
    <property type="entry name" value="Ald_DH_C"/>
</dbReference>
<dbReference type="SUPFAM" id="SSF53720">
    <property type="entry name" value="ALDH-like"/>
    <property type="match status" value="1"/>
</dbReference>
<evidence type="ECO:0000259" key="10">
    <source>
        <dbReference type="Pfam" id="PF00171"/>
    </source>
</evidence>
<evidence type="ECO:0000256" key="2">
    <source>
        <dbReference type="ARBA" id="ARBA00012884"/>
    </source>
</evidence>
<dbReference type="InterPro" id="IPR029041">
    <property type="entry name" value="FAD-linked_oxidoreductase-like"/>
</dbReference>
<dbReference type="InterPro" id="IPR015590">
    <property type="entry name" value="Aldehyde_DH_dom"/>
</dbReference>
<organism evidence="13 14">
    <name type="scientific">Acidimicrobium ferrooxidans (strain DSM 10331 / JCM 15462 / NBRC 103882 / ICP)</name>
    <dbReference type="NCBI Taxonomy" id="525909"/>
    <lineage>
        <taxon>Bacteria</taxon>
        <taxon>Bacillati</taxon>
        <taxon>Actinomycetota</taxon>
        <taxon>Acidimicrobiia</taxon>
        <taxon>Acidimicrobiales</taxon>
        <taxon>Acidimicrobiaceae</taxon>
        <taxon>Acidimicrobium</taxon>
    </lineage>
</organism>
<dbReference type="GO" id="GO:0003700">
    <property type="term" value="F:DNA-binding transcription factor activity"/>
    <property type="evidence" value="ECO:0007669"/>
    <property type="project" value="InterPro"/>
</dbReference>
<dbReference type="PANTHER" id="PTHR42862:SF1">
    <property type="entry name" value="DELTA-1-PYRROLINE-5-CARBOXYLATE DEHYDROGENASE 2, ISOFORM A-RELATED"/>
    <property type="match status" value="1"/>
</dbReference>
<dbReference type="GO" id="GO:0004657">
    <property type="term" value="F:proline dehydrogenase activity"/>
    <property type="evidence" value="ECO:0007669"/>
    <property type="project" value="InterPro"/>
</dbReference>
<evidence type="ECO:0000256" key="4">
    <source>
        <dbReference type="ARBA" id="ARBA00023027"/>
    </source>
</evidence>
<accession>C7LZZ6</accession>
<dbReference type="InterPro" id="IPR002872">
    <property type="entry name" value="Proline_DH_dom"/>
</dbReference>
<keyword evidence="14" id="KW-1185">Reference proteome</keyword>
<evidence type="ECO:0000256" key="7">
    <source>
        <dbReference type="PROSITE-ProRule" id="PRU10007"/>
    </source>
</evidence>
<dbReference type="Pfam" id="PF00171">
    <property type="entry name" value="Aldedh"/>
    <property type="match status" value="1"/>
</dbReference>
<keyword evidence="4" id="KW-0520">NAD</keyword>
<dbReference type="InterPro" id="IPR029510">
    <property type="entry name" value="Ald_DH_CS_GLU"/>
</dbReference>
<dbReference type="HOGENOM" id="CLU_005682_2_0_11"/>
<dbReference type="Pfam" id="PF18083">
    <property type="entry name" value="PutA_N"/>
    <property type="match status" value="1"/>
</dbReference>
<feature type="active site" evidence="6">
    <location>
        <position position="770"/>
    </location>
</feature>
<dbReference type="Pfam" id="PF01619">
    <property type="entry name" value="Pro_dh"/>
    <property type="match status" value="1"/>
</dbReference>
<name>C7LZZ6_ACIFD</name>
<dbReference type="OrthoDB" id="9812625at2"/>
<dbReference type="InterPro" id="IPR041514">
    <property type="entry name" value="PutA_N"/>
</dbReference>
<dbReference type="InterPro" id="IPR050485">
    <property type="entry name" value="Proline_metab_enzyme"/>
</dbReference>
<dbReference type="GO" id="GO:0003842">
    <property type="term" value="F:L-glutamate gamma-semialdehyde dehydrogenase activity"/>
    <property type="evidence" value="ECO:0007669"/>
    <property type="project" value="UniProtKB-EC"/>
</dbReference>
<dbReference type="GO" id="GO:0009898">
    <property type="term" value="C:cytoplasmic side of plasma membrane"/>
    <property type="evidence" value="ECO:0007669"/>
    <property type="project" value="TreeGrafter"/>
</dbReference>
<dbReference type="PANTHER" id="PTHR42862">
    <property type="entry name" value="DELTA-1-PYRROLINE-5-CARBOXYLATE DEHYDROGENASE 1, ISOFORM A-RELATED"/>
    <property type="match status" value="1"/>
</dbReference>
<dbReference type="SUPFAM" id="SSF51730">
    <property type="entry name" value="FAD-linked oxidoreductase"/>
    <property type="match status" value="1"/>
</dbReference>
<comment type="similarity">
    <text evidence="8">Belongs to the aldehyde dehydrogenase family.</text>
</comment>
<dbReference type="eggNOG" id="COG0506">
    <property type="taxonomic scope" value="Bacteria"/>
</dbReference>
<dbReference type="RefSeq" id="WP_015798788.1">
    <property type="nucleotide sequence ID" value="NC_013124.1"/>
</dbReference>
<evidence type="ECO:0000259" key="11">
    <source>
        <dbReference type="Pfam" id="PF01619"/>
    </source>
</evidence>
<dbReference type="InterPro" id="IPR016160">
    <property type="entry name" value="Ald_DH_CS_CYS"/>
</dbReference>
<dbReference type="eggNOG" id="COG1012">
    <property type="taxonomic scope" value="Bacteria"/>
</dbReference>
<dbReference type="EC" id="1.2.1.88" evidence="2"/>
<reference evidence="13 14" key="1">
    <citation type="journal article" date="2009" name="Stand. Genomic Sci.">
        <title>Complete genome sequence of Acidimicrobium ferrooxidans type strain (ICP).</title>
        <authorList>
            <person name="Clum A."/>
            <person name="Nolan M."/>
            <person name="Lang E."/>
            <person name="Glavina Del Rio T."/>
            <person name="Tice H."/>
            <person name="Copeland A."/>
            <person name="Cheng J.F."/>
            <person name="Lucas S."/>
            <person name="Chen F."/>
            <person name="Bruce D."/>
            <person name="Goodwin L."/>
            <person name="Pitluck S."/>
            <person name="Ivanova N."/>
            <person name="Mavrommatis K."/>
            <person name="Mikhailova N."/>
            <person name="Pati A."/>
            <person name="Chen A."/>
            <person name="Palaniappan K."/>
            <person name="Goker M."/>
            <person name="Spring S."/>
            <person name="Land M."/>
            <person name="Hauser L."/>
            <person name="Chang Y.J."/>
            <person name="Jeffries C.C."/>
            <person name="Chain P."/>
            <person name="Bristow J."/>
            <person name="Eisen J.A."/>
            <person name="Markowitz V."/>
            <person name="Hugenholtz P."/>
            <person name="Kyrpides N.C."/>
            <person name="Klenk H.P."/>
            <person name="Lapidus A."/>
        </authorList>
    </citation>
    <scope>NUCLEOTIDE SEQUENCE [LARGE SCALE GENOMIC DNA]</scope>
    <source>
        <strain evidence="14">DSM 10331 / JCM 15462 / NBRC 103882 / ICP</strain>
    </source>
</reference>
<dbReference type="EMBL" id="CP001631">
    <property type="protein sequence ID" value="ACU54304.1"/>
    <property type="molecule type" value="Genomic_DNA"/>
</dbReference>
<proteinExistence type="inferred from homology"/>
<dbReference type="Proteomes" id="UP000000771">
    <property type="component" value="Chromosome"/>
</dbReference>
<evidence type="ECO:0000256" key="8">
    <source>
        <dbReference type="RuleBase" id="RU003345"/>
    </source>
</evidence>
<dbReference type="PIRSF" id="PIRSF000197">
    <property type="entry name" value="Bifunct_PutA"/>
    <property type="match status" value="1"/>
</dbReference>
<dbReference type="FunFam" id="3.40.309.10:FF:000005">
    <property type="entry name" value="1-pyrroline-5-carboxylate dehydrogenase 1"/>
    <property type="match status" value="1"/>
</dbReference>
<dbReference type="GO" id="GO:0010133">
    <property type="term" value="P:L-proline catabolic process to L-glutamate"/>
    <property type="evidence" value="ECO:0007669"/>
    <property type="project" value="InterPro"/>
</dbReference>
<dbReference type="InterPro" id="IPR025703">
    <property type="entry name" value="Bifunct_PutA"/>
</dbReference>
<evidence type="ECO:0000256" key="9">
    <source>
        <dbReference type="SAM" id="MobiDB-lite"/>
    </source>
</evidence>
<dbReference type="InterPro" id="IPR016162">
    <property type="entry name" value="Ald_DH_N"/>
</dbReference>
<keyword evidence="3 8" id="KW-0560">Oxidoreductase</keyword>
<feature type="domain" description="Proline utilization A N-terminal" evidence="12">
    <location>
        <begin position="6"/>
        <end position="112"/>
    </location>
</feature>
<feature type="domain" description="Aldehyde dehydrogenase" evidence="10">
    <location>
        <begin position="505"/>
        <end position="960"/>
    </location>
</feature>
<evidence type="ECO:0000313" key="14">
    <source>
        <dbReference type="Proteomes" id="UP000000771"/>
    </source>
</evidence>
<dbReference type="KEGG" id="afo:Afer_1378"/>
<gene>
    <name evidence="13" type="ordered locus">Afer_1378</name>
</gene>
<comment type="pathway">
    <text evidence="1">Amino-acid degradation; L-proline degradation into L-glutamate; L-glutamate from L-proline: step 2/2.</text>
</comment>
<feature type="active site" evidence="6 7">
    <location>
        <position position="736"/>
    </location>
</feature>
<dbReference type="Gene3D" id="3.40.309.10">
    <property type="entry name" value="Aldehyde Dehydrogenase, Chain A, domain 2"/>
    <property type="match status" value="1"/>
</dbReference>
<dbReference type="AlphaFoldDB" id="C7LZZ6"/>
<dbReference type="STRING" id="525909.Afer_1378"/>
<dbReference type="PROSITE" id="PS00070">
    <property type="entry name" value="ALDEHYDE_DEHYDR_CYS"/>
    <property type="match status" value="1"/>
</dbReference>
<comment type="catalytic activity">
    <reaction evidence="5">
        <text>L-glutamate 5-semialdehyde + NAD(+) + H2O = L-glutamate + NADH + 2 H(+)</text>
        <dbReference type="Rhea" id="RHEA:30235"/>
        <dbReference type="ChEBI" id="CHEBI:15377"/>
        <dbReference type="ChEBI" id="CHEBI:15378"/>
        <dbReference type="ChEBI" id="CHEBI:29985"/>
        <dbReference type="ChEBI" id="CHEBI:57540"/>
        <dbReference type="ChEBI" id="CHEBI:57945"/>
        <dbReference type="ChEBI" id="CHEBI:58066"/>
        <dbReference type="EC" id="1.2.1.88"/>
    </reaction>
</comment>
<dbReference type="Gene3D" id="3.20.20.220">
    <property type="match status" value="1"/>
</dbReference>